<organism evidence="1">
    <name type="scientific">Ophidiomyces ophidiicola</name>
    <dbReference type="NCBI Taxonomy" id="1387563"/>
    <lineage>
        <taxon>Eukaryota</taxon>
        <taxon>Fungi</taxon>
        <taxon>Dikarya</taxon>
        <taxon>Ascomycota</taxon>
        <taxon>Pezizomycotina</taxon>
        <taxon>Eurotiomycetes</taxon>
        <taxon>Eurotiomycetidae</taxon>
        <taxon>Onygenales</taxon>
        <taxon>Onygenaceae</taxon>
        <taxon>Ophidiomyces</taxon>
    </lineage>
</organism>
<accession>A0ACB8V248</accession>
<name>A0ACB8V248_9EURO</name>
<dbReference type="EMBL" id="JALBCA010000014">
    <property type="protein sequence ID" value="KAI2391063.1"/>
    <property type="molecule type" value="Genomic_DNA"/>
</dbReference>
<reference evidence="1" key="1">
    <citation type="journal article" date="2022" name="bioRxiv">
        <title>Population genetic analysis of Ophidiomyces ophidiicola, the causative agent of snake fungal disease, indicates recent introductions to the USA.</title>
        <authorList>
            <person name="Ladner J.T."/>
            <person name="Palmer J.M."/>
            <person name="Ettinger C.L."/>
            <person name="Stajich J.E."/>
            <person name="Farrell T.M."/>
            <person name="Glorioso B.M."/>
            <person name="Lawson B."/>
            <person name="Price S.J."/>
            <person name="Stengle A.G."/>
            <person name="Grear D.A."/>
            <person name="Lorch J.M."/>
        </authorList>
    </citation>
    <scope>NUCLEOTIDE SEQUENCE</scope>
    <source>
        <strain evidence="1">NWHC 24266-5</strain>
    </source>
</reference>
<comment type="caution">
    <text evidence="1">The sequence shown here is derived from an EMBL/GenBank/DDBJ whole genome shotgun (WGS) entry which is preliminary data.</text>
</comment>
<sequence>MALGRYFAAVSLVFTVFCSQARAGDILKNNGFVTCLDNADIKVDKLNLSFDRSTKLMTFDVAGSSSKEQKVIASLVVTAYGQRFTQDFNPCDEKTKVEQLCPVPARSFAAKGQQQIPSAFVDKIPSIAFAIPDLQAQATLELKATDGNQPLACIQSLVGNGKTLETPAVSYVAVGIAGAALALTGLSAAIAGGTPGAATSGPSFGDVIGWFQSMAMNGMLSVNYPPVYRSFTNNFAFSTGLVPWYEMQTTIDDFRNRTGGNLTNSNARYLRNATLVFADNIDKKQTAKRGLDSAFNILPLAIRNAQASPSPTPSNSENKDQNGVNHVVTGFKAYVERLSIPAPNTFMTVLLIFAIVVAAIAVGILLFKLILELWALWGNFPKKLTNFRKHYWGLLARTITNLILLLYGIWTLYCVFQFTRGDSWAAKILAAVTLAIFTIVLAYFSFRIWSIARKYKKAEGDAGSLYENKETWRKYSLFYDNYKKGYWWIFLPCIVYMFVKGCIIAGGNGHGLIQTGAQLIVEALMLTLLLWARPFETKSSQWINITIQVVRVLSIACIIVFVDQLGVGQTTKTVTGVALVAVQSTLTGLLAILIVVNAIILLIRKNPHVRRRKENEKYDRDLDNLTPLDARNSLLMNSRTDAPGQQDPEVGKLNVVGRYEPFRDVPLGRVQHQASNSTDRLVPHDRPIGDADRHGGSGGYTDYSRVGRAY</sequence>
<proteinExistence type="predicted"/>
<protein>
    <submittedName>
        <fullName evidence="1">Uncharacterized protein</fullName>
    </submittedName>
</protein>
<evidence type="ECO:0000313" key="1">
    <source>
        <dbReference type="EMBL" id="KAI2391063.1"/>
    </source>
</evidence>
<gene>
    <name evidence="1" type="ORF">LOY88_001365</name>
</gene>